<dbReference type="Pfam" id="PF01890">
    <property type="entry name" value="CbiG_C"/>
    <property type="match status" value="1"/>
</dbReference>
<dbReference type="Gene3D" id="3.30.420.180">
    <property type="entry name" value="CobE/GbiG C-terminal domain"/>
    <property type="match status" value="1"/>
</dbReference>
<dbReference type="OrthoDB" id="9781023at2"/>
<dbReference type="Pfam" id="PF11761">
    <property type="entry name" value="CbiG_mid"/>
    <property type="match status" value="1"/>
</dbReference>
<dbReference type="RefSeq" id="WP_145023725.1">
    <property type="nucleotide sequence ID" value="NZ_VLLN01000018.1"/>
</dbReference>
<dbReference type="InterPro" id="IPR036518">
    <property type="entry name" value="CobE/GbiG_C_sf"/>
</dbReference>
<evidence type="ECO:0000313" key="4">
    <source>
        <dbReference type="EMBL" id="TWJ17996.1"/>
    </source>
</evidence>
<feature type="domain" description="Cobalamin synthesis G N-terminal" evidence="2">
    <location>
        <begin position="50"/>
        <end position="130"/>
    </location>
</feature>
<dbReference type="PANTHER" id="PTHR37477">
    <property type="entry name" value="COBALT-PRECORRIN-5A HYDROLASE"/>
    <property type="match status" value="1"/>
</dbReference>
<dbReference type="InterPro" id="IPR038029">
    <property type="entry name" value="GbiG_N_sf"/>
</dbReference>
<dbReference type="InterPro" id="IPR021744">
    <property type="entry name" value="CbiG_N"/>
</dbReference>
<dbReference type="InterPro" id="IPR021745">
    <property type="entry name" value="CbiG_mid"/>
</dbReference>
<comment type="caution">
    <text evidence="4">The sequence shown here is derived from an EMBL/GenBank/DDBJ whole genome shotgun (WGS) entry which is preliminary data.</text>
</comment>
<dbReference type="PANTHER" id="PTHR37477:SF1">
    <property type="entry name" value="COBALT-PRECORRIN-5A HYDROLASE"/>
    <property type="match status" value="1"/>
</dbReference>
<organism evidence="4 5">
    <name type="scientific">Geobacter argillaceus</name>
    <dbReference type="NCBI Taxonomy" id="345631"/>
    <lineage>
        <taxon>Bacteria</taxon>
        <taxon>Pseudomonadati</taxon>
        <taxon>Thermodesulfobacteriota</taxon>
        <taxon>Desulfuromonadia</taxon>
        <taxon>Geobacterales</taxon>
        <taxon>Geobacteraceae</taxon>
        <taxon>Geobacter</taxon>
    </lineage>
</organism>
<reference evidence="4 5" key="1">
    <citation type="submission" date="2019-07" db="EMBL/GenBank/DDBJ databases">
        <title>Genomic Encyclopedia of Archaeal and Bacterial Type Strains, Phase II (KMG-II): from individual species to whole genera.</title>
        <authorList>
            <person name="Goeker M."/>
        </authorList>
    </citation>
    <scope>NUCLEOTIDE SEQUENCE [LARGE SCALE GENOMIC DNA]</scope>
    <source>
        <strain evidence="4 5">ATCC BAA-1139</strain>
    </source>
</reference>
<feature type="domain" description="Cobalamin biosynthesis central region" evidence="3">
    <location>
        <begin position="135"/>
        <end position="225"/>
    </location>
</feature>
<proteinExistence type="predicted"/>
<gene>
    <name evidence="4" type="ORF">JN12_02757</name>
</gene>
<dbReference type="InterPro" id="IPR002750">
    <property type="entry name" value="CobE/GbiG_C"/>
</dbReference>
<feature type="domain" description="CobE/GbiG C-terminal" evidence="1">
    <location>
        <begin position="228"/>
        <end position="346"/>
    </location>
</feature>
<protein>
    <submittedName>
        <fullName evidence="4">Cobalt-precorrin 5A acetaldehyde-lyase</fullName>
    </submittedName>
</protein>
<dbReference type="InterPro" id="IPR052553">
    <property type="entry name" value="CbiG_hydrolase"/>
</dbReference>
<dbReference type="Proteomes" id="UP000319449">
    <property type="component" value="Unassembled WGS sequence"/>
</dbReference>
<dbReference type="Gene3D" id="3.40.50.11220">
    <property type="match status" value="1"/>
</dbReference>
<keyword evidence="4" id="KW-0456">Lyase</keyword>
<evidence type="ECO:0000259" key="2">
    <source>
        <dbReference type="Pfam" id="PF11760"/>
    </source>
</evidence>
<dbReference type="SUPFAM" id="SSF159672">
    <property type="entry name" value="CbiG N-terminal domain-like"/>
    <property type="match status" value="1"/>
</dbReference>
<dbReference type="Pfam" id="PF11760">
    <property type="entry name" value="CbiG_N"/>
    <property type="match status" value="1"/>
</dbReference>
<evidence type="ECO:0000313" key="5">
    <source>
        <dbReference type="Proteomes" id="UP000319449"/>
    </source>
</evidence>
<evidence type="ECO:0000259" key="1">
    <source>
        <dbReference type="Pfam" id="PF01890"/>
    </source>
</evidence>
<accession>A0A562VJ56</accession>
<dbReference type="GO" id="GO:0009236">
    <property type="term" value="P:cobalamin biosynthetic process"/>
    <property type="evidence" value="ECO:0007669"/>
    <property type="project" value="InterPro"/>
</dbReference>
<dbReference type="SUPFAM" id="SSF159664">
    <property type="entry name" value="CobE/GbiG C-terminal domain-like"/>
    <property type="match status" value="1"/>
</dbReference>
<sequence>MPVAIIAITRNGARLGARLHEGLGADLYVLRKYRGQAGAAARGFDDLKELLPRLWQDHDGIVAIMATGIVVRLTAPLLAGKEVDPAVVVMDEAGKFAISLLSGHLGGGNELAERCAFVTGARAVITTATDANGLPSFDMLAKDHGWVIDDLGRVKVLNSLLLDNGEIAVVDATGLVRSYFHGRGRLVFFDTFVAAVRSGAKGVVFVANSIVPPQFQAENLLVLRPRNLVLGVGCNRGTTRDEIEGVITANLKRLFLSPRSIACLATAEAKREEPGLVDCAASLEVPLQWFSSEELNSVAAPSPVSEHALKAIGATGVAEPAALLASHGGELLLKKVKDGNVTLAIAEMG</sequence>
<keyword evidence="5" id="KW-1185">Reference proteome</keyword>
<evidence type="ECO:0000259" key="3">
    <source>
        <dbReference type="Pfam" id="PF11761"/>
    </source>
</evidence>
<dbReference type="AlphaFoldDB" id="A0A562VJ56"/>
<name>A0A562VJ56_9BACT</name>
<dbReference type="EMBL" id="VLLN01000018">
    <property type="protein sequence ID" value="TWJ17996.1"/>
    <property type="molecule type" value="Genomic_DNA"/>
</dbReference>
<dbReference type="GO" id="GO:0016829">
    <property type="term" value="F:lyase activity"/>
    <property type="evidence" value="ECO:0007669"/>
    <property type="project" value="UniProtKB-KW"/>
</dbReference>